<evidence type="ECO:0000313" key="10">
    <source>
        <dbReference type="EMBL" id="ERN01547.1"/>
    </source>
</evidence>
<feature type="domain" description="SET" evidence="7">
    <location>
        <begin position="296"/>
        <end position="446"/>
    </location>
</feature>
<dbReference type="PROSITE" id="PS50868">
    <property type="entry name" value="POST_SET"/>
    <property type="match status" value="1"/>
</dbReference>
<dbReference type="InterPro" id="IPR046341">
    <property type="entry name" value="SET_dom_sf"/>
</dbReference>
<organism evidence="10 11">
    <name type="scientific">Amborella trichopoda</name>
    <dbReference type="NCBI Taxonomy" id="13333"/>
    <lineage>
        <taxon>Eukaryota</taxon>
        <taxon>Viridiplantae</taxon>
        <taxon>Streptophyta</taxon>
        <taxon>Embryophyta</taxon>
        <taxon>Tracheophyta</taxon>
        <taxon>Spermatophyta</taxon>
        <taxon>Magnoliopsida</taxon>
        <taxon>Amborellales</taxon>
        <taxon>Amborellaceae</taxon>
        <taxon>Amborella</taxon>
    </lineage>
</organism>
<dbReference type="GO" id="GO:0042054">
    <property type="term" value="F:histone methyltransferase activity"/>
    <property type="evidence" value="ECO:0000318"/>
    <property type="project" value="GO_Central"/>
</dbReference>
<proteinExistence type="predicted"/>
<keyword evidence="5" id="KW-0949">S-adenosyl-L-methionine</keyword>
<evidence type="ECO:0000256" key="2">
    <source>
        <dbReference type="ARBA" id="ARBA00022454"/>
    </source>
</evidence>
<feature type="compositionally biased region" description="Basic and acidic residues" evidence="6">
    <location>
        <begin position="52"/>
        <end position="66"/>
    </location>
</feature>
<accession>W1NV81</accession>
<dbReference type="eggNOG" id="KOG1082">
    <property type="taxonomic scope" value="Eukaryota"/>
</dbReference>
<dbReference type="InterPro" id="IPR001214">
    <property type="entry name" value="SET_dom"/>
</dbReference>
<dbReference type="Gramene" id="ERN01547">
    <property type="protein sequence ID" value="ERN01547"/>
    <property type="gene ID" value="AMTR_s00002p00271340"/>
</dbReference>
<keyword evidence="3" id="KW-0489">Methyltransferase</keyword>
<keyword evidence="11" id="KW-1185">Reference proteome</keyword>
<dbReference type="SUPFAM" id="SSF82199">
    <property type="entry name" value="SET domain"/>
    <property type="match status" value="1"/>
</dbReference>
<keyword evidence="2" id="KW-0158">Chromosome</keyword>
<dbReference type="OMA" id="HMSGSPK"/>
<evidence type="ECO:0000256" key="3">
    <source>
        <dbReference type="ARBA" id="ARBA00022603"/>
    </source>
</evidence>
<comment type="subcellular location">
    <subcellularLocation>
        <location evidence="1">Chromosome</location>
    </subcellularLocation>
</comment>
<dbReference type="GO" id="GO:0005694">
    <property type="term" value="C:chromosome"/>
    <property type="evidence" value="ECO:0007669"/>
    <property type="project" value="UniProtKB-SubCell"/>
</dbReference>
<protein>
    <recommendedName>
        <fullName evidence="12">SET domain-containing protein</fullName>
    </recommendedName>
</protein>
<gene>
    <name evidence="10" type="ORF">AMTR_s00002p00271340</name>
</gene>
<evidence type="ECO:0000259" key="8">
    <source>
        <dbReference type="PROSITE" id="PS50867"/>
    </source>
</evidence>
<evidence type="ECO:0000256" key="1">
    <source>
        <dbReference type="ARBA" id="ARBA00004286"/>
    </source>
</evidence>
<dbReference type="PANTHER" id="PTHR45660:SF94">
    <property type="entry name" value="HISTONE-LYSINE N-METHYLTRANSFERASE, H3 LYSINE-9 SPECIFIC SUVH4"/>
    <property type="match status" value="1"/>
</dbReference>
<evidence type="ECO:0008006" key="12">
    <source>
        <dbReference type="Google" id="ProtNLM"/>
    </source>
</evidence>
<dbReference type="SMART" id="SM00317">
    <property type="entry name" value="SET"/>
    <property type="match status" value="1"/>
</dbReference>
<keyword evidence="4" id="KW-0808">Transferase</keyword>
<dbReference type="GO" id="GO:0008270">
    <property type="term" value="F:zinc ion binding"/>
    <property type="evidence" value="ECO:0007669"/>
    <property type="project" value="InterPro"/>
</dbReference>
<dbReference type="SMART" id="SM00468">
    <property type="entry name" value="PreSET"/>
    <property type="match status" value="1"/>
</dbReference>
<dbReference type="PROSITE" id="PS50867">
    <property type="entry name" value="PRE_SET"/>
    <property type="match status" value="1"/>
</dbReference>
<name>W1NV81_AMBTC</name>
<sequence length="476" mass="52615">MGSDASPTFILNPHVSPKIYSHGSEDLIHEASAATITRTVSVPVKKISQEVFSERRRSARLQKQDENQGPNNARVRKYEMRTIKSKKAKVHEQASEGLRADLVPEAGFVSNGEELAGNTMDMGENGFIGGERFETNLCHQSGMSADARVKDTLKIFNALFLQAVQVHFAYGQTGRSILDRRGVVCDDISGGQENFPIPATNVVDPPFAPTGFVYHKSLIVAKSVNLPPDAEGCQCIGGCVDFRICACAGLNGSEFPYVRRYGERLVQAKDVVFECGPNCRCGSSCVNRTSQRGLRYRLEVFRTPNKGWAVRSLESIPSGAPICEYTGFLRQTDEIDNELENNYIFEIDCLQTMKGIDGRQRRFGDVSIHSPANLHKIEDKKSEGHPEFCIDAGSTGNVARFINHSCEPNLFVQCVLSSHHDLKLARVMLFASDNIPPLQELTYDYGYALGSVMDADGKIKTMPCYCGASSCRKRLY</sequence>
<dbReference type="PROSITE" id="PS50280">
    <property type="entry name" value="SET"/>
    <property type="match status" value="1"/>
</dbReference>
<evidence type="ECO:0000256" key="6">
    <source>
        <dbReference type="SAM" id="MobiDB-lite"/>
    </source>
</evidence>
<dbReference type="PANTHER" id="PTHR45660">
    <property type="entry name" value="HISTONE-LYSINE N-METHYLTRANSFERASE SETMAR"/>
    <property type="match status" value="1"/>
</dbReference>
<dbReference type="Proteomes" id="UP000017836">
    <property type="component" value="Unassembled WGS sequence"/>
</dbReference>
<dbReference type="Pfam" id="PF05033">
    <property type="entry name" value="Pre-SET"/>
    <property type="match status" value="1"/>
</dbReference>
<dbReference type="AlphaFoldDB" id="W1NV81"/>
<dbReference type="InterPro" id="IPR003616">
    <property type="entry name" value="Post-SET_dom"/>
</dbReference>
<dbReference type="GO" id="GO:0005634">
    <property type="term" value="C:nucleus"/>
    <property type="evidence" value="ECO:0007669"/>
    <property type="project" value="InterPro"/>
</dbReference>
<dbReference type="Pfam" id="PF00856">
    <property type="entry name" value="SET"/>
    <property type="match status" value="1"/>
</dbReference>
<dbReference type="GO" id="GO:0032259">
    <property type="term" value="P:methylation"/>
    <property type="evidence" value="ECO:0007669"/>
    <property type="project" value="UniProtKB-KW"/>
</dbReference>
<evidence type="ECO:0000259" key="7">
    <source>
        <dbReference type="PROSITE" id="PS50280"/>
    </source>
</evidence>
<feature type="domain" description="Post-SET" evidence="9">
    <location>
        <begin position="460"/>
        <end position="476"/>
    </location>
</feature>
<feature type="region of interest" description="Disordered" evidence="6">
    <location>
        <begin position="51"/>
        <end position="72"/>
    </location>
</feature>
<dbReference type="STRING" id="13333.W1NV81"/>
<evidence type="ECO:0000259" key="9">
    <source>
        <dbReference type="PROSITE" id="PS50868"/>
    </source>
</evidence>
<reference evidence="11" key="1">
    <citation type="journal article" date="2013" name="Science">
        <title>The Amborella genome and the evolution of flowering plants.</title>
        <authorList>
            <consortium name="Amborella Genome Project"/>
        </authorList>
    </citation>
    <scope>NUCLEOTIDE SEQUENCE [LARGE SCALE GENOMIC DNA]</scope>
</reference>
<feature type="domain" description="Pre-SET" evidence="8">
    <location>
        <begin position="231"/>
        <end position="293"/>
    </location>
</feature>
<dbReference type="InterPro" id="IPR051357">
    <property type="entry name" value="H3K9_HMTase_SUVAR3-9"/>
</dbReference>
<dbReference type="SMART" id="SM00508">
    <property type="entry name" value="PostSET"/>
    <property type="match status" value="1"/>
</dbReference>
<dbReference type="Gene3D" id="2.170.270.10">
    <property type="entry name" value="SET domain"/>
    <property type="match status" value="1"/>
</dbReference>
<dbReference type="GO" id="GO:0003690">
    <property type="term" value="F:double-stranded DNA binding"/>
    <property type="evidence" value="ECO:0000318"/>
    <property type="project" value="GO_Central"/>
</dbReference>
<dbReference type="EMBL" id="KI394767">
    <property type="protein sequence ID" value="ERN01547.1"/>
    <property type="molecule type" value="Genomic_DNA"/>
</dbReference>
<evidence type="ECO:0000313" key="11">
    <source>
        <dbReference type="Proteomes" id="UP000017836"/>
    </source>
</evidence>
<evidence type="ECO:0000256" key="4">
    <source>
        <dbReference type="ARBA" id="ARBA00022679"/>
    </source>
</evidence>
<dbReference type="InterPro" id="IPR007728">
    <property type="entry name" value="Pre-SET_dom"/>
</dbReference>
<evidence type="ECO:0000256" key="5">
    <source>
        <dbReference type="ARBA" id="ARBA00022691"/>
    </source>
</evidence>
<dbReference type="HOGENOM" id="CLU_574089_0_0_1"/>